<feature type="domain" description="Shq1 C-terminal" evidence="4">
    <location>
        <begin position="199"/>
        <end position="341"/>
    </location>
</feature>
<accession>A0A182JD49</accession>
<name>A0A182JD49_ANOAO</name>
<dbReference type="GO" id="GO:0051082">
    <property type="term" value="F:unfolded protein binding"/>
    <property type="evidence" value="ECO:0007669"/>
    <property type="project" value="TreeGrafter"/>
</dbReference>
<dbReference type="Pfam" id="PF04925">
    <property type="entry name" value="SHQ1"/>
    <property type="match status" value="1"/>
</dbReference>
<evidence type="ECO:0000259" key="4">
    <source>
        <dbReference type="Pfam" id="PF04925"/>
    </source>
</evidence>
<dbReference type="STRING" id="41427.A0A182JD49"/>
<protein>
    <recommendedName>
        <fullName evidence="2">Protein SHQ1 homolog</fullName>
    </recommendedName>
</protein>
<dbReference type="PANTHER" id="PTHR12967:SF0">
    <property type="entry name" value="PROTEIN SHQ1 HOMOLOG"/>
    <property type="match status" value="1"/>
</dbReference>
<evidence type="ECO:0000256" key="3">
    <source>
        <dbReference type="SAM" id="MobiDB-lite"/>
    </source>
</evidence>
<dbReference type="GO" id="GO:0005737">
    <property type="term" value="C:cytoplasm"/>
    <property type="evidence" value="ECO:0007669"/>
    <property type="project" value="TreeGrafter"/>
</dbReference>
<feature type="region of interest" description="Disordered" evidence="3">
    <location>
        <begin position="372"/>
        <end position="412"/>
    </location>
</feature>
<dbReference type="InterPro" id="IPR039742">
    <property type="entry name" value="Shq1"/>
</dbReference>
<evidence type="ECO:0000256" key="1">
    <source>
        <dbReference type="ARBA" id="ARBA00005607"/>
    </source>
</evidence>
<dbReference type="GO" id="GO:0000493">
    <property type="term" value="P:box H/ACA snoRNP assembly"/>
    <property type="evidence" value="ECO:0007669"/>
    <property type="project" value="InterPro"/>
</dbReference>
<dbReference type="VEuPathDB" id="VectorBase:AATE015846"/>
<organism evidence="5">
    <name type="scientific">Anopheles atroparvus</name>
    <name type="common">European mosquito</name>
    <dbReference type="NCBI Taxonomy" id="41427"/>
    <lineage>
        <taxon>Eukaryota</taxon>
        <taxon>Metazoa</taxon>
        <taxon>Ecdysozoa</taxon>
        <taxon>Arthropoda</taxon>
        <taxon>Hexapoda</taxon>
        <taxon>Insecta</taxon>
        <taxon>Pterygota</taxon>
        <taxon>Neoptera</taxon>
        <taxon>Endopterygota</taxon>
        <taxon>Diptera</taxon>
        <taxon>Nematocera</taxon>
        <taxon>Culicoidea</taxon>
        <taxon>Culicidae</taxon>
        <taxon>Anophelinae</taxon>
        <taxon>Anopheles</taxon>
    </lineage>
</organism>
<evidence type="ECO:0000256" key="2">
    <source>
        <dbReference type="ARBA" id="ARBA00013750"/>
    </source>
</evidence>
<dbReference type="InterPro" id="IPR007009">
    <property type="entry name" value="Shq1_C"/>
</dbReference>
<reference evidence="5" key="1">
    <citation type="submission" date="2022-08" db="UniProtKB">
        <authorList>
            <consortium name="EnsemblMetazoa"/>
        </authorList>
    </citation>
    <scope>IDENTIFICATION</scope>
    <source>
        <strain evidence="5">EBRO</strain>
    </source>
</reference>
<comment type="similarity">
    <text evidence="1">Belongs to the SHQ1 family.</text>
</comment>
<dbReference type="EnsemblMetazoa" id="AATE015846-RA">
    <property type="protein sequence ID" value="AATE015846-PA.1"/>
    <property type="gene ID" value="AATE015846"/>
</dbReference>
<dbReference type="AlphaFoldDB" id="A0A182JD49"/>
<feature type="compositionally biased region" description="Acidic residues" evidence="3">
    <location>
        <begin position="375"/>
        <end position="390"/>
    </location>
</feature>
<dbReference type="GO" id="GO:0005654">
    <property type="term" value="C:nucleoplasm"/>
    <property type="evidence" value="ECO:0007669"/>
    <property type="project" value="TreeGrafter"/>
</dbReference>
<sequence length="422" mass="48163">MSDSVKFTTSLDTTHAVVILEVPELDVEHESNLVLDVFPRECIFTAAPYHARISLDAAVKPGKAFPEKIDYEKNTITFRIPLESNTLKNEPQNDTGFRYGFYQQYCGPLALETSQDLRVLSHPELYSVSDRMKMMLKAETEDFRAEHYAMDHLQFFSDNLGLTLDSPPLAPKLSADQSYRIRVIMDEKQRQADVYSSIEDHSAVLLGLVDILLAVCYDRLTNGNELNEANSHTNIQRISATLSFFVEFNSIDEVLRSFFRRSCTYPFYRTRNIAKQCVDLMLTCIDTFDIREWIKHELMFAYDAFKTTDCAVMNHYYVKDYICYTELSINEELLTDYVADMKLSLPIVYGELLGFGEEKTLQKFIAELTGAFESDSTDSDDSDSEDEETDSCGSDTESASSKEDENPNENVLEKLMNLKLSG</sequence>
<dbReference type="PANTHER" id="PTHR12967">
    <property type="entry name" value="PROTEIN SHQ1 HOMOLOG"/>
    <property type="match status" value="1"/>
</dbReference>
<proteinExistence type="inferred from homology"/>
<evidence type="ECO:0000313" key="5">
    <source>
        <dbReference type="EnsemblMetazoa" id="AATE015846-PA.1"/>
    </source>
</evidence>